<gene>
    <name evidence="1" type="primary">orf1</name>
</gene>
<protein>
    <recommendedName>
        <fullName evidence="2">ATP-grasp domain-containing protein</fullName>
    </recommendedName>
</protein>
<accession>A0A346AC32</accession>
<evidence type="ECO:0008006" key="2">
    <source>
        <dbReference type="Google" id="ProtNLM"/>
    </source>
</evidence>
<proteinExistence type="predicted"/>
<sequence>MGLKLKKINIVCFRGYFGQSLPTPQSLDVNILTQEFAKYGYEAAICDLETLANDGIEADSYYLLGSHQNPDIKAYYDDVVSCLFAESNICIPAMSYILAHENKGVQALLNQKLNLGMPKQIYRLVNAEDKFVNKGLVHKLVSGSGSSGVFLPNNQGEFLGKVRAGVMASSTFPELMLMLKFWVKKLINKYDEQAYSYYRKYLRIVMQEKLDSVGYDYKVLVFGKQCFVLKRNVRPNDFRSSGSGLFEFVEVSPSLLDFALAFKEKLAVPYVSLDIMDISEQPGEYACIEFQCAHFGPYTKYNAPFGYEWNNGWEKIANTKSMEELMVDSTVMHIQQLEQQ</sequence>
<dbReference type="SUPFAM" id="SSF56059">
    <property type="entry name" value="Glutathione synthetase ATP-binding domain-like"/>
    <property type="match status" value="1"/>
</dbReference>
<name>A0A346AC32_AERHY</name>
<evidence type="ECO:0000313" key="1">
    <source>
        <dbReference type="EMBL" id="AXL04794.1"/>
    </source>
</evidence>
<dbReference type="AlphaFoldDB" id="A0A346AC32"/>
<organism evidence="1">
    <name type="scientific">Aeromonas hydrophila</name>
    <dbReference type="NCBI Taxonomy" id="644"/>
    <lineage>
        <taxon>Bacteria</taxon>
        <taxon>Pseudomonadati</taxon>
        <taxon>Pseudomonadota</taxon>
        <taxon>Gammaproteobacteria</taxon>
        <taxon>Aeromonadales</taxon>
        <taxon>Aeromonadaceae</taxon>
        <taxon>Aeromonas</taxon>
    </lineage>
</organism>
<reference evidence="1" key="1">
    <citation type="submission" date="2018-06" db="EMBL/GenBank/DDBJ databases">
        <title>Genetic diversity of the Aeromonas Hydrophila O antigens and development of a suspension array for serotype detection.</title>
        <authorList>
            <person name="Cao H."/>
            <person name="Liu B."/>
        </authorList>
    </citation>
    <scope>NUCLEOTIDE SEQUENCE</scope>
    <source>
        <strain evidence="1">G5369</strain>
    </source>
</reference>
<dbReference type="EMBL" id="MH449673">
    <property type="protein sequence ID" value="AXL04794.1"/>
    <property type="molecule type" value="Genomic_DNA"/>
</dbReference>